<dbReference type="InterPro" id="IPR003710">
    <property type="entry name" value="ApbA"/>
</dbReference>
<feature type="domain" description="Ketopantoate reductase C-terminal" evidence="8">
    <location>
        <begin position="179"/>
        <end position="308"/>
    </location>
</feature>
<sequence>MIHILGSGSIGCVLASKIQRPVSLICRTMPKQHSLIYELPDGVTSTFDNDCVLLQNASTITPISKLIVCTKAGEDTYNAVSSVQHALSKDSSILFLQNGFKRNEKLIKDTNLEKKSQILNSMITFGAFLREKFHVVDAGTGILRTSTHLEEPLNDNSKELIDVLMKTNYTIEVVPPKDLENTLKSKIAVNCVVNMLGALLKATSGELYEKAYVSNDQIMPSNEQLIYDILREVCEVLDLDLASTANLTRKASLATYTNFNSTARDYHIKHMTMPETEIKYITGYVIEEGKAKGIPTPVNNTLYNLFAMMSHLRELKQV</sequence>
<protein>
    <recommendedName>
        <fullName evidence="2 6">2-dehydropantoate 2-reductase</fullName>
        <ecNumber evidence="2 6">1.1.1.169</ecNumber>
    </recommendedName>
    <alternativeName>
        <fullName evidence="5 6">Ketopantoate reductase</fullName>
    </alternativeName>
</protein>
<dbReference type="InterPro" id="IPR013752">
    <property type="entry name" value="KPA_reductase"/>
</dbReference>
<organism evidence="9 12">
    <name type="scientific">Wallemia mellicola</name>
    <dbReference type="NCBI Taxonomy" id="1708541"/>
    <lineage>
        <taxon>Eukaryota</taxon>
        <taxon>Fungi</taxon>
        <taxon>Dikarya</taxon>
        <taxon>Basidiomycota</taxon>
        <taxon>Wallemiomycotina</taxon>
        <taxon>Wallemiomycetes</taxon>
        <taxon>Wallemiales</taxon>
        <taxon>Wallemiaceae</taxon>
        <taxon>Wallemia</taxon>
    </lineage>
</organism>
<proteinExistence type="inferred from homology"/>
<evidence type="ECO:0000256" key="2">
    <source>
        <dbReference type="ARBA" id="ARBA00013014"/>
    </source>
</evidence>
<dbReference type="Proteomes" id="UP000310685">
    <property type="component" value="Unassembled WGS sequence"/>
</dbReference>
<dbReference type="SUPFAM" id="SSF48179">
    <property type="entry name" value="6-phosphogluconate dehydrogenase C-terminal domain-like"/>
    <property type="match status" value="1"/>
</dbReference>
<evidence type="ECO:0000256" key="4">
    <source>
        <dbReference type="ARBA" id="ARBA00023002"/>
    </source>
</evidence>
<comment type="catalytic activity">
    <reaction evidence="6">
        <text>(R)-pantoate + NADP(+) = 2-dehydropantoate + NADPH + H(+)</text>
        <dbReference type="Rhea" id="RHEA:16233"/>
        <dbReference type="ChEBI" id="CHEBI:11561"/>
        <dbReference type="ChEBI" id="CHEBI:15378"/>
        <dbReference type="ChEBI" id="CHEBI:15980"/>
        <dbReference type="ChEBI" id="CHEBI:57783"/>
        <dbReference type="ChEBI" id="CHEBI:58349"/>
        <dbReference type="EC" id="1.1.1.169"/>
    </reaction>
</comment>
<comment type="function">
    <text evidence="6">Catalyzes the NADPH-dependent reduction of ketopantoate into pantoic acid.</text>
</comment>
<dbReference type="GO" id="GO:0005737">
    <property type="term" value="C:cytoplasm"/>
    <property type="evidence" value="ECO:0007669"/>
    <property type="project" value="TreeGrafter"/>
</dbReference>
<reference evidence="11 12" key="1">
    <citation type="submission" date="2019-03" db="EMBL/GenBank/DDBJ databases">
        <title>Sequencing 25 genomes of Wallemia mellicola.</title>
        <authorList>
            <person name="Gostincar C."/>
        </authorList>
    </citation>
    <scope>NUCLEOTIDE SEQUENCE [LARGE SCALE GENOMIC DNA]</scope>
    <source>
        <strain evidence="10 11">EXF-1262</strain>
        <strain evidence="9 12">EXF-6152</strain>
    </source>
</reference>
<dbReference type="EMBL" id="SPRC01000043">
    <property type="protein sequence ID" value="TIB76661.1"/>
    <property type="molecule type" value="Genomic_DNA"/>
</dbReference>
<feature type="domain" description="Ketopantoate reductase N-terminal" evidence="7">
    <location>
        <begin position="2"/>
        <end position="143"/>
    </location>
</feature>
<dbReference type="InterPro" id="IPR008927">
    <property type="entry name" value="6-PGluconate_DH-like_C_sf"/>
</dbReference>
<gene>
    <name evidence="10" type="ORF">E3Q17_03384</name>
    <name evidence="9" type="ORF">E3Q22_03441</name>
</gene>
<evidence type="ECO:0000259" key="8">
    <source>
        <dbReference type="Pfam" id="PF08546"/>
    </source>
</evidence>
<evidence type="ECO:0000256" key="3">
    <source>
        <dbReference type="ARBA" id="ARBA00022857"/>
    </source>
</evidence>
<dbReference type="SUPFAM" id="SSF51735">
    <property type="entry name" value="NAD(P)-binding Rossmann-fold domains"/>
    <property type="match status" value="1"/>
</dbReference>
<dbReference type="Gene3D" id="3.40.50.720">
    <property type="entry name" value="NAD(P)-binding Rossmann-like Domain"/>
    <property type="match status" value="1"/>
</dbReference>
<evidence type="ECO:0000256" key="6">
    <source>
        <dbReference type="RuleBase" id="RU362068"/>
    </source>
</evidence>
<comment type="similarity">
    <text evidence="1 6">Belongs to the ketopantoate reductase family.</text>
</comment>
<dbReference type="InterPro" id="IPR013328">
    <property type="entry name" value="6PGD_dom2"/>
</dbReference>
<keyword evidence="3 6" id="KW-0521">NADP</keyword>
<evidence type="ECO:0000313" key="11">
    <source>
        <dbReference type="Proteomes" id="UP000307169"/>
    </source>
</evidence>
<dbReference type="AlphaFoldDB" id="A0A4T0M214"/>
<keyword evidence="4 6" id="KW-0560">Oxidoreductase</keyword>
<dbReference type="InterPro" id="IPR036291">
    <property type="entry name" value="NAD(P)-bd_dom_sf"/>
</dbReference>
<dbReference type="InterPro" id="IPR013332">
    <property type="entry name" value="KPR_N"/>
</dbReference>
<dbReference type="Gene3D" id="1.10.1040.10">
    <property type="entry name" value="N-(1-d-carboxylethyl)-l-norvaline Dehydrogenase, domain 2"/>
    <property type="match status" value="1"/>
</dbReference>
<dbReference type="PANTHER" id="PTHR43765">
    <property type="entry name" value="2-DEHYDROPANTOATE 2-REDUCTASE-RELATED"/>
    <property type="match status" value="1"/>
</dbReference>
<dbReference type="Pfam" id="PF08546">
    <property type="entry name" value="ApbA_C"/>
    <property type="match status" value="1"/>
</dbReference>
<dbReference type="InterPro" id="IPR050838">
    <property type="entry name" value="Ketopantoate_reductase"/>
</dbReference>
<accession>A0A4T0M214</accession>
<evidence type="ECO:0000313" key="9">
    <source>
        <dbReference type="EMBL" id="TIB76661.1"/>
    </source>
</evidence>
<comment type="caution">
    <text evidence="9">The sequence shown here is derived from an EMBL/GenBank/DDBJ whole genome shotgun (WGS) entry which is preliminary data.</text>
</comment>
<dbReference type="GO" id="GO:0008677">
    <property type="term" value="F:2-dehydropantoate 2-reductase activity"/>
    <property type="evidence" value="ECO:0007669"/>
    <property type="project" value="UniProtKB-EC"/>
</dbReference>
<dbReference type="EC" id="1.1.1.169" evidence="2 6"/>
<dbReference type="GO" id="GO:0015940">
    <property type="term" value="P:pantothenate biosynthetic process"/>
    <property type="evidence" value="ECO:0007669"/>
    <property type="project" value="InterPro"/>
</dbReference>
<evidence type="ECO:0000313" key="12">
    <source>
        <dbReference type="Proteomes" id="UP000310685"/>
    </source>
</evidence>
<dbReference type="NCBIfam" id="TIGR00745">
    <property type="entry name" value="apbA_panE"/>
    <property type="match status" value="1"/>
</dbReference>
<name>A0A4T0M214_9BASI</name>
<dbReference type="PANTHER" id="PTHR43765:SF2">
    <property type="entry name" value="2-DEHYDROPANTOATE 2-REDUCTASE"/>
    <property type="match status" value="1"/>
</dbReference>
<evidence type="ECO:0000313" key="10">
    <source>
        <dbReference type="EMBL" id="TIB97498.1"/>
    </source>
</evidence>
<dbReference type="EMBL" id="SPRH01000047">
    <property type="protein sequence ID" value="TIB97498.1"/>
    <property type="molecule type" value="Genomic_DNA"/>
</dbReference>
<evidence type="ECO:0000256" key="5">
    <source>
        <dbReference type="ARBA" id="ARBA00032024"/>
    </source>
</evidence>
<dbReference type="Proteomes" id="UP000307169">
    <property type="component" value="Unassembled WGS sequence"/>
</dbReference>
<dbReference type="GO" id="GO:0050661">
    <property type="term" value="F:NADP binding"/>
    <property type="evidence" value="ECO:0007669"/>
    <property type="project" value="TreeGrafter"/>
</dbReference>
<dbReference type="Pfam" id="PF02558">
    <property type="entry name" value="ApbA"/>
    <property type="match status" value="1"/>
</dbReference>
<evidence type="ECO:0000256" key="1">
    <source>
        <dbReference type="ARBA" id="ARBA00007870"/>
    </source>
</evidence>
<evidence type="ECO:0000259" key="7">
    <source>
        <dbReference type="Pfam" id="PF02558"/>
    </source>
</evidence>